<evidence type="ECO:0000256" key="2">
    <source>
        <dbReference type="ARBA" id="ARBA00022908"/>
    </source>
</evidence>
<dbReference type="GO" id="GO:0006310">
    <property type="term" value="P:DNA recombination"/>
    <property type="evidence" value="ECO:0007669"/>
    <property type="project" value="UniProtKB-KW"/>
</dbReference>
<dbReference type="RefSeq" id="WP_076380440.1">
    <property type="nucleotide sequence ID" value="NZ_AP017422.1"/>
</dbReference>
<dbReference type="InterPro" id="IPR050090">
    <property type="entry name" value="Tyrosine_recombinase_XerCD"/>
</dbReference>
<evidence type="ECO:0000256" key="1">
    <source>
        <dbReference type="ARBA" id="ARBA00022829"/>
    </source>
</evidence>
<evidence type="ECO:0000259" key="6">
    <source>
        <dbReference type="PROSITE" id="PS51898"/>
    </source>
</evidence>
<accession>A0A173MFG7</accession>
<dbReference type="InterPro" id="IPR010998">
    <property type="entry name" value="Integrase_recombinase_N"/>
</dbReference>
<dbReference type="STRING" id="477680.SAMN05421788_106245"/>
<dbReference type="GO" id="GO:0015074">
    <property type="term" value="P:DNA integration"/>
    <property type="evidence" value="ECO:0007669"/>
    <property type="project" value="UniProtKB-KW"/>
</dbReference>
<feature type="domain" description="Core-binding (CB)" evidence="7">
    <location>
        <begin position="9"/>
        <end position="101"/>
    </location>
</feature>
<dbReference type="OrthoDB" id="9801717at2"/>
<feature type="domain" description="Tyr recombinase" evidence="6">
    <location>
        <begin position="120"/>
        <end position="327"/>
    </location>
</feature>
<evidence type="ECO:0000259" key="7">
    <source>
        <dbReference type="PROSITE" id="PS51900"/>
    </source>
</evidence>
<keyword evidence="9" id="KW-1185">Reference proteome</keyword>
<dbReference type="PROSITE" id="PS51900">
    <property type="entry name" value="CB"/>
    <property type="match status" value="1"/>
</dbReference>
<dbReference type="InterPro" id="IPR002104">
    <property type="entry name" value="Integrase_catalytic"/>
</dbReference>
<evidence type="ECO:0000256" key="4">
    <source>
        <dbReference type="ARBA" id="ARBA00023172"/>
    </source>
</evidence>
<evidence type="ECO:0000256" key="3">
    <source>
        <dbReference type="ARBA" id="ARBA00023125"/>
    </source>
</evidence>
<dbReference type="PANTHER" id="PTHR30349">
    <property type="entry name" value="PHAGE INTEGRASE-RELATED"/>
    <property type="match status" value="1"/>
</dbReference>
<dbReference type="Proteomes" id="UP000186917">
    <property type="component" value="Unassembled WGS sequence"/>
</dbReference>
<reference evidence="9" key="1">
    <citation type="submission" date="2017-01" db="EMBL/GenBank/DDBJ databases">
        <authorList>
            <person name="Varghese N."/>
            <person name="Submissions S."/>
        </authorList>
    </citation>
    <scope>NUCLEOTIDE SEQUENCE [LARGE SCALE GENOMIC DNA]</scope>
    <source>
        <strain evidence="9">DSM 21054</strain>
    </source>
</reference>
<name>A0A173MFG7_9BACT</name>
<dbReference type="KEGG" id="fln:FLA_2197"/>
<dbReference type="InterPro" id="IPR011010">
    <property type="entry name" value="DNA_brk_join_enz"/>
</dbReference>
<keyword evidence="1" id="KW-0159">Chromosome partition</keyword>
<keyword evidence="3 5" id="KW-0238">DNA-binding</keyword>
<sequence>MKQLPLESTSFQYLERSFKEWLQVLGYAGRTADSLPVHVREFFHYLEQRGIKELPLVENRHVQGFIIHLDNRVSDKTGMGLSASSRNKIITAVNAFIKYINASGKHFLDINPVRPDNDIDIPVVLTPQEIKQLYDASFDTGRVNKAIGQRDRAMLAVFYGCGLRKEEGTRLNITDIDTVKGLLFVRKGKGNKQRYVPIARQALEDIKVYLKEGRNWFFEQHDGTGHWQSERYGLNFKRKVTTADEAFFINRMGQRMSNFYQRLHLLRDKAGIEKEFGLHILRHSIATHLLQSGMDIEEIAKFLGHGSLLSTQLYTHIINDKPADNGQE</sequence>
<organism evidence="8 9">
    <name type="scientific">Filimonas lacunae</name>
    <dbReference type="NCBI Taxonomy" id="477680"/>
    <lineage>
        <taxon>Bacteria</taxon>
        <taxon>Pseudomonadati</taxon>
        <taxon>Bacteroidota</taxon>
        <taxon>Chitinophagia</taxon>
        <taxon>Chitinophagales</taxon>
        <taxon>Chitinophagaceae</taxon>
        <taxon>Filimonas</taxon>
    </lineage>
</organism>
<evidence type="ECO:0000256" key="5">
    <source>
        <dbReference type="PROSITE-ProRule" id="PRU01248"/>
    </source>
</evidence>
<dbReference type="SUPFAM" id="SSF56349">
    <property type="entry name" value="DNA breaking-rejoining enzymes"/>
    <property type="match status" value="1"/>
</dbReference>
<dbReference type="EMBL" id="FTOR01000006">
    <property type="protein sequence ID" value="SIT25132.1"/>
    <property type="molecule type" value="Genomic_DNA"/>
</dbReference>
<evidence type="ECO:0000313" key="9">
    <source>
        <dbReference type="Proteomes" id="UP000186917"/>
    </source>
</evidence>
<gene>
    <name evidence="8" type="ORF">SAMN05421788_106245</name>
</gene>
<dbReference type="GO" id="GO:0007059">
    <property type="term" value="P:chromosome segregation"/>
    <property type="evidence" value="ECO:0007669"/>
    <property type="project" value="UniProtKB-KW"/>
</dbReference>
<protein>
    <submittedName>
        <fullName evidence="8">Integrase/recombinase XerD</fullName>
    </submittedName>
</protein>
<dbReference type="Gene3D" id="1.10.150.130">
    <property type="match status" value="1"/>
</dbReference>
<dbReference type="InterPro" id="IPR013762">
    <property type="entry name" value="Integrase-like_cat_sf"/>
</dbReference>
<dbReference type="Gene3D" id="1.10.443.10">
    <property type="entry name" value="Intergrase catalytic core"/>
    <property type="match status" value="1"/>
</dbReference>
<dbReference type="GO" id="GO:0003677">
    <property type="term" value="F:DNA binding"/>
    <property type="evidence" value="ECO:0007669"/>
    <property type="project" value="UniProtKB-UniRule"/>
</dbReference>
<keyword evidence="4" id="KW-0233">DNA recombination</keyword>
<dbReference type="InterPro" id="IPR044068">
    <property type="entry name" value="CB"/>
</dbReference>
<dbReference type="AlphaFoldDB" id="A0A173MFG7"/>
<dbReference type="Pfam" id="PF00589">
    <property type="entry name" value="Phage_integrase"/>
    <property type="match status" value="1"/>
</dbReference>
<dbReference type="PANTHER" id="PTHR30349:SF81">
    <property type="entry name" value="TYROSINE RECOMBINASE XERC"/>
    <property type="match status" value="1"/>
</dbReference>
<proteinExistence type="predicted"/>
<evidence type="ECO:0000313" key="8">
    <source>
        <dbReference type="EMBL" id="SIT25132.1"/>
    </source>
</evidence>
<keyword evidence="2" id="KW-0229">DNA integration</keyword>
<dbReference type="PROSITE" id="PS51898">
    <property type="entry name" value="TYR_RECOMBINASE"/>
    <property type="match status" value="1"/>
</dbReference>